<reference evidence="3" key="1">
    <citation type="submission" date="2016-10" db="EMBL/GenBank/DDBJ databases">
        <authorList>
            <person name="Varghese N."/>
            <person name="Submissions S."/>
        </authorList>
    </citation>
    <scope>NUCLEOTIDE SEQUENCE [LARGE SCALE GENOMIC DNA]</scope>
    <source>
        <strain evidence="3">DSM 28881</strain>
    </source>
</reference>
<feature type="domain" description="Serine aminopeptidase S33" evidence="1">
    <location>
        <begin position="41"/>
        <end position="115"/>
    </location>
</feature>
<name>A0A1I3RMP3_9FLAO</name>
<gene>
    <name evidence="2" type="ORF">SAMN05443431_1088</name>
</gene>
<dbReference type="Pfam" id="PF12146">
    <property type="entry name" value="Hydrolase_4"/>
    <property type="match status" value="1"/>
</dbReference>
<keyword evidence="2" id="KW-0378">Hydrolase</keyword>
<dbReference type="InterPro" id="IPR029058">
    <property type="entry name" value="AB_hydrolase_fold"/>
</dbReference>
<protein>
    <submittedName>
        <fullName evidence="2">Predicted alpha/beta hydrolase</fullName>
    </submittedName>
</protein>
<dbReference type="RefSeq" id="WP_090841184.1">
    <property type="nucleotide sequence ID" value="NZ_CANLBQ010000001.1"/>
</dbReference>
<dbReference type="Gene3D" id="3.40.50.1820">
    <property type="entry name" value="alpha/beta hydrolase"/>
    <property type="match status" value="1"/>
</dbReference>
<dbReference type="PIRSF" id="PIRSF037442">
    <property type="entry name" value="UCP037442_abhydr"/>
    <property type="match status" value="1"/>
</dbReference>
<organism evidence="2 3">
    <name type="scientific">Olleya namhaensis</name>
    <dbReference type="NCBI Taxonomy" id="1144750"/>
    <lineage>
        <taxon>Bacteria</taxon>
        <taxon>Pseudomonadati</taxon>
        <taxon>Bacteroidota</taxon>
        <taxon>Flavobacteriia</taxon>
        <taxon>Flavobacteriales</taxon>
        <taxon>Flavobacteriaceae</taxon>
    </lineage>
</organism>
<dbReference type="Proteomes" id="UP000199559">
    <property type="component" value="Unassembled WGS sequence"/>
</dbReference>
<dbReference type="AlphaFoldDB" id="A0A1I3RMP3"/>
<dbReference type="EMBL" id="FORM01000008">
    <property type="protein sequence ID" value="SFJ46527.1"/>
    <property type="molecule type" value="Genomic_DNA"/>
</dbReference>
<dbReference type="InterPro" id="IPR022742">
    <property type="entry name" value="Hydrolase_4"/>
</dbReference>
<sequence>MSIETFKIQTGLNRCISVSKFKPKLSNNKSIVISSATGVLQRYYSKFALHFAVLGYTIYTFDYSGIGDSDANNLKENTCNLNDWAIDQSKVLAFAKKENTAHNLTLVTHSIGGQLIGLNPNIKLADSIIMVCSQSGYWKLFNGFSRFKMYTFWHVLIPVLTPLYGYFPAKHLGLFENIPKQVVYQWRKWGLHPEYFLSEYNTNDLQFKNITCDVVSISFPEDAFASKASVDWLTNRFSKANVTRQHIIPKDINTNTIGHFGFFKESFKNPLWSFTKHWIEKNDLS</sequence>
<evidence type="ECO:0000313" key="3">
    <source>
        <dbReference type="Proteomes" id="UP000199559"/>
    </source>
</evidence>
<keyword evidence="3" id="KW-1185">Reference proteome</keyword>
<accession>A0A1I3RMP3</accession>
<dbReference type="GO" id="GO:0016787">
    <property type="term" value="F:hydrolase activity"/>
    <property type="evidence" value="ECO:0007669"/>
    <property type="project" value="UniProtKB-KW"/>
</dbReference>
<evidence type="ECO:0000313" key="2">
    <source>
        <dbReference type="EMBL" id="SFJ46527.1"/>
    </source>
</evidence>
<dbReference type="InterPro" id="IPR017208">
    <property type="entry name" value="UCP037442_abhydr"/>
</dbReference>
<evidence type="ECO:0000259" key="1">
    <source>
        <dbReference type="Pfam" id="PF12146"/>
    </source>
</evidence>
<dbReference type="STRING" id="1144750.SAMN05443431_1088"/>
<dbReference type="SUPFAM" id="SSF53474">
    <property type="entry name" value="alpha/beta-Hydrolases"/>
    <property type="match status" value="1"/>
</dbReference>
<proteinExistence type="predicted"/>